<feature type="region of interest" description="Disordered" evidence="1">
    <location>
        <begin position="147"/>
        <end position="189"/>
    </location>
</feature>
<evidence type="ECO:0008006" key="5">
    <source>
        <dbReference type="Google" id="ProtNLM"/>
    </source>
</evidence>
<sequence>MSALPLASPRPARSPEPRRHLEVAPTRAQRRARPRVLPAIVTISGIGVILLAQLLLSIVLADGAYTIAGLQTQQRDLLRQEQALTEELEVLSSTQNLTANAENLGMIASGNPVFLDLSTGAVSGNPTAAGGSLTGSSGNQIGNSLLSGATLVEPADEQASGSTGTPQANGASSQPGSSSPGTIPSPTTR</sequence>
<keyword evidence="4" id="KW-1185">Reference proteome</keyword>
<evidence type="ECO:0000313" key="4">
    <source>
        <dbReference type="Proteomes" id="UP000617531"/>
    </source>
</evidence>
<protein>
    <recommendedName>
        <fullName evidence="5">Cell division protein FtsL</fullName>
    </recommendedName>
</protein>
<reference evidence="3" key="2">
    <citation type="submission" date="2020-09" db="EMBL/GenBank/DDBJ databases">
        <authorList>
            <person name="Sun Q."/>
            <person name="Zhou Y."/>
        </authorList>
    </citation>
    <scope>NUCLEOTIDE SEQUENCE</scope>
    <source>
        <strain evidence="3">CGMCC 1.16548</strain>
    </source>
</reference>
<evidence type="ECO:0000256" key="2">
    <source>
        <dbReference type="SAM" id="Phobius"/>
    </source>
</evidence>
<name>A0A8J3GP60_9MICO</name>
<feature type="compositionally biased region" description="Basic and acidic residues" evidence="1">
    <location>
        <begin position="13"/>
        <end position="22"/>
    </location>
</feature>
<keyword evidence="2" id="KW-0812">Transmembrane</keyword>
<feature type="transmembrane region" description="Helical" evidence="2">
    <location>
        <begin position="36"/>
        <end position="61"/>
    </location>
</feature>
<comment type="caution">
    <text evidence="3">The sequence shown here is derived from an EMBL/GenBank/DDBJ whole genome shotgun (WGS) entry which is preliminary data.</text>
</comment>
<reference evidence="3" key="1">
    <citation type="journal article" date="2014" name="Int. J. Syst. Evol. Microbiol.">
        <title>Complete genome sequence of Corynebacterium casei LMG S-19264T (=DSM 44701T), isolated from a smear-ripened cheese.</title>
        <authorList>
            <consortium name="US DOE Joint Genome Institute (JGI-PGF)"/>
            <person name="Walter F."/>
            <person name="Albersmeier A."/>
            <person name="Kalinowski J."/>
            <person name="Ruckert C."/>
        </authorList>
    </citation>
    <scope>NUCLEOTIDE SEQUENCE</scope>
    <source>
        <strain evidence="3">CGMCC 1.16548</strain>
    </source>
</reference>
<dbReference type="Proteomes" id="UP000617531">
    <property type="component" value="Unassembled WGS sequence"/>
</dbReference>
<keyword evidence="2" id="KW-0472">Membrane</keyword>
<keyword evidence="2" id="KW-1133">Transmembrane helix</keyword>
<proteinExistence type="predicted"/>
<feature type="region of interest" description="Disordered" evidence="1">
    <location>
        <begin position="1"/>
        <end position="28"/>
    </location>
</feature>
<gene>
    <name evidence="3" type="ORF">GCM10011600_09100</name>
</gene>
<organism evidence="3 4">
    <name type="scientific">Pseudolysinimonas yzui</name>
    <dbReference type="NCBI Taxonomy" id="2708254"/>
    <lineage>
        <taxon>Bacteria</taxon>
        <taxon>Bacillati</taxon>
        <taxon>Actinomycetota</taxon>
        <taxon>Actinomycetes</taxon>
        <taxon>Micrococcales</taxon>
        <taxon>Microbacteriaceae</taxon>
        <taxon>Pseudolysinimonas</taxon>
    </lineage>
</organism>
<dbReference type="EMBL" id="BNAI01000001">
    <property type="protein sequence ID" value="GHF10177.1"/>
    <property type="molecule type" value="Genomic_DNA"/>
</dbReference>
<evidence type="ECO:0000313" key="3">
    <source>
        <dbReference type="EMBL" id="GHF10177.1"/>
    </source>
</evidence>
<accession>A0A8J3GP60</accession>
<dbReference type="AlphaFoldDB" id="A0A8J3GP60"/>
<dbReference type="RefSeq" id="WP_191282168.1">
    <property type="nucleotide sequence ID" value="NZ_BNAI01000001.1"/>
</dbReference>
<feature type="compositionally biased region" description="Low complexity" evidence="1">
    <location>
        <begin position="1"/>
        <end position="11"/>
    </location>
</feature>
<evidence type="ECO:0000256" key="1">
    <source>
        <dbReference type="SAM" id="MobiDB-lite"/>
    </source>
</evidence>
<feature type="compositionally biased region" description="Polar residues" evidence="1">
    <location>
        <begin position="159"/>
        <end position="169"/>
    </location>
</feature>
<feature type="compositionally biased region" description="Low complexity" evidence="1">
    <location>
        <begin position="170"/>
        <end position="189"/>
    </location>
</feature>